<dbReference type="AlphaFoldDB" id="E9H533"/>
<dbReference type="OMA" id="HEDHSGF"/>
<evidence type="ECO:0000313" key="3">
    <source>
        <dbReference type="Proteomes" id="UP000000305"/>
    </source>
</evidence>
<gene>
    <name evidence="2" type="ORF">DAPPUDRAFT_110060</name>
</gene>
<accession>E9H533</accession>
<dbReference type="OrthoDB" id="6778955at2759"/>
<proteinExistence type="predicted"/>
<dbReference type="HOGENOM" id="CLU_132263_0_0_1"/>
<dbReference type="Pfam" id="PF18701">
    <property type="entry name" value="DUF5641"/>
    <property type="match status" value="1"/>
</dbReference>
<dbReference type="STRING" id="6669.E9H533"/>
<keyword evidence="3" id="KW-1185">Reference proteome</keyword>
<dbReference type="PhylomeDB" id="E9H533"/>
<protein>
    <recommendedName>
        <fullName evidence="1">DUF5641 domain-containing protein</fullName>
    </recommendedName>
</protein>
<dbReference type="InParanoid" id="E9H533"/>
<dbReference type="InterPro" id="IPR040676">
    <property type="entry name" value="DUF5641"/>
</dbReference>
<name>E9H533_DAPPU</name>
<dbReference type="KEGG" id="dpx:DAPPUDRAFT_110060"/>
<dbReference type="EMBL" id="GL732593">
    <property type="protein sequence ID" value="EFX73148.1"/>
    <property type="molecule type" value="Genomic_DNA"/>
</dbReference>
<dbReference type="Proteomes" id="UP000000305">
    <property type="component" value="Unassembled WGS sequence"/>
</dbReference>
<evidence type="ECO:0000259" key="1">
    <source>
        <dbReference type="Pfam" id="PF18701"/>
    </source>
</evidence>
<sequence length="173" mass="19726">MYGDRLTPLSYSPAVEEELLDPTFGEKPSHLLDMFSQRQRIIKAFWSRLQKDYLTSLQERHITCKDGFKPSIKFGDVVLVHNEGPRIYWKLAVIDSLIISPDGQIRAVNIRTAKVEPQHEDHSGFCPVNVTDNVPHEVEQQHEDHSGFCTVNPLSLNDDNMTLCEGEIVYFSG</sequence>
<organism evidence="2 3">
    <name type="scientific">Daphnia pulex</name>
    <name type="common">Water flea</name>
    <dbReference type="NCBI Taxonomy" id="6669"/>
    <lineage>
        <taxon>Eukaryota</taxon>
        <taxon>Metazoa</taxon>
        <taxon>Ecdysozoa</taxon>
        <taxon>Arthropoda</taxon>
        <taxon>Crustacea</taxon>
        <taxon>Branchiopoda</taxon>
        <taxon>Diplostraca</taxon>
        <taxon>Cladocera</taxon>
        <taxon>Anomopoda</taxon>
        <taxon>Daphniidae</taxon>
        <taxon>Daphnia</taxon>
    </lineage>
</organism>
<reference evidence="2 3" key="1">
    <citation type="journal article" date="2011" name="Science">
        <title>The ecoresponsive genome of Daphnia pulex.</title>
        <authorList>
            <person name="Colbourne J.K."/>
            <person name="Pfrender M.E."/>
            <person name="Gilbert D."/>
            <person name="Thomas W.K."/>
            <person name="Tucker A."/>
            <person name="Oakley T.H."/>
            <person name="Tokishita S."/>
            <person name="Aerts A."/>
            <person name="Arnold G.J."/>
            <person name="Basu M.K."/>
            <person name="Bauer D.J."/>
            <person name="Caceres C.E."/>
            <person name="Carmel L."/>
            <person name="Casola C."/>
            <person name="Choi J.H."/>
            <person name="Detter J.C."/>
            <person name="Dong Q."/>
            <person name="Dusheyko S."/>
            <person name="Eads B.D."/>
            <person name="Frohlich T."/>
            <person name="Geiler-Samerotte K.A."/>
            <person name="Gerlach D."/>
            <person name="Hatcher P."/>
            <person name="Jogdeo S."/>
            <person name="Krijgsveld J."/>
            <person name="Kriventseva E.V."/>
            <person name="Kultz D."/>
            <person name="Laforsch C."/>
            <person name="Lindquist E."/>
            <person name="Lopez J."/>
            <person name="Manak J.R."/>
            <person name="Muller J."/>
            <person name="Pangilinan J."/>
            <person name="Patwardhan R.P."/>
            <person name="Pitluck S."/>
            <person name="Pritham E.J."/>
            <person name="Rechtsteiner A."/>
            <person name="Rho M."/>
            <person name="Rogozin I.B."/>
            <person name="Sakarya O."/>
            <person name="Salamov A."/>
            <person name="Schaack S."/>
            <person name="Shapiro H."/>
            <person name="Shiga Y."/>
            <person name="Skalitzky C."/>
            <person name="Smith Z."/>
            <person name="Souvorov A."/>
            <person name="Sung W."/>
            <person name="Tang Z."/>
            <person name="Tsuchiya D."/>
            <person name="Tu H."/>
            <person name="Vos H."/>
            <person name="Wang M."/>
            <person name="Wolf Y.I."/>
            <person name="Yamagata H."/>
            <person name="Yamada T."/>
            <person name="Ye Y."/>
            <person name="Shaw J.R."/>
            <person name="Andrews J."/>
            <person name="Crease T.J."/>
            <person name="Tang H."/>
            <person name="Lucas S.M."/>
            <person name="Robertson H.M."/>
            <person name="Bork P."/>
            <person name="Koonin E.V."/>
            <person name="Zdobnov E.M."/>
            <person name="Grigoriev I.V."/>
            <person name="Lynch M."/>
            <person name="Boore J.L."/>
        </authorList>
    </citation>
    <scope>NUCLEOTIDE SEQUENCE [LARGE SCALE GENOMIC DNA]</scope>
</reference>
<evidence type="ECO:0000313" key="2">
    <source>
        <dbReference type="EMBL" id="EFX73148.1"/>
    </source>
</evidence>
<feature type="domain" description="DUF5641" evidence="1">
    <location>
        <begin position="35"/>
        <end position="115"/>
    </location>
</feature>